<feature type="compositionally biased region" description="Basic and acidic residues" evidence="1">
    <location>
        <begin position="45"/>
        <end position="97"/>
    </location>
</feature>
<feature type="compositionally biased region" description="Basic and acidic residues" evidence="1">
    <location>
        <begin position="927"/>
        <end position="943"/>
    </location>
</feature>
<feature type="region of interest" description="Disordered" evidence="1">
    <location>
        <begin position="220"/>
        <end position="271"/>
    </location>
</feature>
<feature type="compositionally biased region" description="Low complexity" evidence="1">
    <location>
        <begin position="228"/>
        <end position="241"/>
    </location>
</feature>
<feature type="region of interest" description="Disordered" evidence="1">
    <location>
        <begin position="888"/>
        <end position="953"/>
    </location>
</feature>
<feature type="compositionally biased region" description="Polar residues" evidence="1">
    <location>
        <begin position="32"/>
        <end position="41"/>
    </location>
</feature>
<feature type="compositionally biased region" description="Polar residues" evidence="1">
    <location>
        <begin position="621"/>
        <end position="646"/>
    </location>
</feature>
<organism evidence="2 3">
    <name type="scientific">Linnemannia elongata AG-77</name>
    <dbReference type="NCBI Taxonomy" id="1314771"/>
    <lineage>
        <taxon>Eukaryota</taxon>
        <taxon>Fungi</taxon>
        <taxon>Fungi incertae sedis</taxon>
        <taxon>Mucoromycota</taxon>
        <taxon>Mortierellomycotina</taxon>
        <taxon>Mortierellomycetes</taxon>
        <taxon>Mortierellales</taxon>
        <taxon>Mortierellaceae</taxon>
        <taxon>Linnemannia</taxon>
    </lineage>
</organism>
<dbReference type="OrthoDB" id="2446796at2759"/>
<feature type="region of interest" description="Disordered" evidence="1">
    <location>
        <begin position="599"/>
        <end position="697"/>
    </location>
</feature>
<feature type="region of interest" description="Disordered" evidence="1">
    <location>
        <begin position="718"/>
        <end position="779"/>
    </location>
</feature>
<evidence type="ECO:0000313" key="2">
    <source>
        <dbReference type="EMBL" id="OAQ26573.1"/>
    </source>
</evidence>
<feature type="compositionally biased region" description="Basic and acidic residues" evidence="1">
    <location>
        <begin position="530"/>
        <end position="545"/>
    </location>
</feature>
<feature type="compositionally biased region" description="Polar residues" evidence="1">
    <location>
        <begin position="902"/>
        <end position="922"/>
    </location>
</feature>
<name>A0A197JNN1_9FUNG</name>
<feature type="compositionally biased region" description="Low complexity" evidence="1">
    <location>
        <begin position="1091"/>
        <end position="1102"/>
    </location>
</feature>
<evidence type="ECO:0000313" key="3">
    <source>
        <dbReference type="Proteomes" id="UP000078512"/>
    </source>
</evidence>
<keyword evidence="3" id="KW-1185">Reference proteome</keyword>
<feature type="region of interest" description="Disordered" evidence="1">
    <location>
        <begin position="445"/>
        <end position="501"/>
    </location>
</feature>
<dbReference type="Proteomes" id="UP000078512">
    <property type="component" value="Unassembled WGS sequence"/>
</dbReference>
<feature type="compositionally biased region" description="Low complexity" evidence="1">
    <location>
        <begin position="248"/>
        <end position="264"/>
    </location>
</feature>
<protein>
    <submittedName>
        <fullName evidence="2">Uncharacterized protein</fullName>
    </submittedName>
</protein>
<accession>A0A197JNN1</accession>
<feature type="compositionally biased region" description="Low complexity" evidence="1">
    <location>
        <begin position="755"/>
        <end position="773"/>
    </location>
</feature>
<feature type="compositionally biased region" description="Basic and acidic residues" evidence="1">
    <location>
        <begin position="122"/>
        <end position="146"/>
    </location>
</feature>
<feature type="region of interest" description="Disordered" evidence="1">
    <location>
        <begin position="1060"/>
        <end position="1114"/>
    </location>
</feature>
<proteinExistence type="predicted"/>
<reference evidence="2 3" key="1">
    <citation type="submission" date="2016-05" db="EMBL/GenBank/DDBJ databases">
        <title>Genome sequencing reveals origins of a unique bacterial endosymbiosis in the earliest lineages of terrestrial Fungi.</title>
        <authorList>
            <consortium name="DOE Joint Genome Institute"/>
            <person name="Uehling J."/>
            <person name="Gryganskyi A."/>
            <person name="Hameed K."/>
            <person name="Tschaplinski T."/>
            <person name="Misztal P."/>
            <person name="Wu S."/>
            <person name="Desiro A."/>
            <person name="Vande Pol N."/>
            <person name="Du Z.-Y."/>
            <person name="Zienkiewicz A."/>
            <person name="Zienkiewicz K."/>
            <person name="Morin E."/>
            <person name="Tisserant E."/>
            <person name="Splivallo R."/>
            <person name="Hainaut M."/>
            <person name="Henrissat B."/>
            <person name="Ohm R."/>
            <person name="Kuo A."/>
            <person name="Yan J."/>
            <person name="Lipzen A."/>
            <person name="Nolan M."/>
            <person name="Labutti K."/>
            <person name="Barry K."/>
            <person name="Goldstein A."/>
            <person name="Labbe J."/>
            <person name="Schadt C."/>
            <person name="Tuskan G."/>
            <person name="Grigoriev I."/>
            <person name="Martin F."/>
            <person name="Vilgalys R."/>
            <person name="Bonito G."/>
        </authorList>
    </citation>
    <scope>NUCLEOTIDE SEQUENCE [LARGE SCALE GENOMIC DNA]</scope>
    <source>
        <strain evidence="2 3">AG-77</strain>
    </source>
</reference>
<gene>
    <name evidence="2" type="ORF">K457DRAFT_128106</name>
</gene>
<evidence type="ECO:0000256" key="1">
    <source>
        <dbReference type="SAM" id="MobiDB-lite"/>
    </source>
</evidence>
<feature type="region of interest" description="Disordered" evidence="1">
    <location>
        <begin position="1"/>
        <end position="162"/>
    </location>
</feature>
<feature type="compositionally biased region" description="Basic residues" evidence="1">
    <location>
        <begin position="98"/>
        <end position="116"/>
    </location>
</feature>
<feature type="compositionally biased region" description="Basic and acidic residues" evidence="1">
    <location>
        <begin position="12"/>
        <end position="23"/>
    </location>
</feature>
<sequence length="1114" mass="122520">MSYDPGNSKDNNNNKKRQDHDNDSYGGYRGEPNSNGQNWYKHNNKSRDSWDKDRSPSDRDHALYDERRDSYSRDRYDKNRDCSSSDSNKYDDSDSSSHRHGRRQRHRNNRNRHKNPSRSPTRGREADRDRGKRESGLDKDGGKGEDTSSNAVRPSRGNIRTDYTIYQEGLLYSDRKAHAPTLHHHSPDPDHHAKAYIKREEPPLRSRWDVPPVNTSQTALCPILRDGPSSSLQSPLPSLSPTAKVAGPPSSSTPKTTSHQSSTSQPPPRQSATLISSAIHLSTATSVTTATAQGGITSHVQSSQLTAHSAVLQDHRQLQEVHPQASPQGRRSKLVSAAVVAYKALHGVLHEYEQQTGIPTADISVATILGKRSVGRPSKVRLENEETALLGIKRAKSEIKELERAPKQLHGAAGQAGIVGALRRADINKTDTPGHSAHLSITPAVVTNTVRRRQNPTQDLRRQEYQPMRALKARREQNSSPEGLSRRSKPAREALPQQQSLYITAPTANTFPRKVINKTSQAIHFYGEASAEKDKETQSDERKEGYLGSPHLEWKSHKKGDTLDGQIAVEKNTPLQPAAYSTLPPVALKQRVQCINTQRESSHAEEIVQVQHTDSSEKGMCSSTNKTASTTLSSSVQSKRSPTKNGPAQDRYNNLFLRKKATGKERSYTGQKRQPVTRRDRQPSSDDSDDSIDRRSSTVAYHSSLILSKPRRRVTFADLKTDDEAGSRDSQDDATDLSKPSSPTIPLPVHGSDALESPSSVLPSPLPLDSLTLPPSPSVQEETFVNDDDMIISPASSPVLSSFSVAPTQASHLRGNSASKVNVELATNSQTTMSTSESPVEIEKARKRVLALMEQLDAVTIAEPTTTTKPTSVSDKKKSADAIATELSTDMKTVDSDEQAPHATTQEFSQTPASDANNNPTASIAHRQADDEAARDQAIERSEATPASYSTPVYSHADSFPPATSFTSTPHYGNTARLTYGYWCQCAMEERPCVCEHGTYNSALAPPDYYHSYTQHTTHTRTDYFYAHGQHYPTLQHTFHSSHQNAWSYYPPPWTRDHHRGQPWALPPPPPSTFFGHTPPAADATQSPFLAGAPTSASSQPASIPPAGPSNTAH</sequence>
<feature type="region of interest" description="Disordered" evidence="1">
    <location>
        <begin position="527"/>
        <end position="559"/>
    </location>
</feature>
<dbReference type="AlphaFoldDB" id="A0A197JNN1"/>
<feature type="compositionally biased region" description="Basic and acidic residues" evidence="1">
    <location>
        <begin position="719"/>
        <end position="731"/>
    </location>
</feature>
<dbReference type="EMBL" id="KV442065">
    <property type="protein sequence ID" value="OAQ26573.1"/>
    <property type="molecule type" value="Genomic_DNA"/>
</dbReference>